<comment type="caution">
    <text evidence="1">The sequence shown here is derived from an EMBL/GenBank/DDBJ whole genome shotgun (WGS) entry which is preliminary data.</text>
</comment>
<dbReference type="AlphaFoldDB" id="A0A4R3MR10"/>
<gene>
    <name evidence="1" type="ORF">EDC18_101512</name>
</gene>
<evidence type="ECO:0000313" key="1">
    <source>
        <dbReference type="EMBL" id="TCT17214.1"/>
    </source>
</evidence>
<accession>A0A4R3MR10</accession>
<keyword evidence="2" id="KW-1185">Reference proteome</keyword>
<dbReference type="RefSeq" id="WP_132249915.1">
    <property type="nucleotide sequence ID" value="NZ_SMAL01000001.1"/>
</dbReference>
<organism evidence="1 2">
    <name type="scientific">Natranaerovirga pectinivora</name>
    <dbReference type="NCBI Taxonomy" id="682400"/>
    <lineage>
        <taxon>Bacteria</taxon>
        <taxon>Bacillati</taxon>
        <taxon>Bacillota</taxon>
        <taxon>Clostridia</taxon>
        <taxon>Lachnospirales</taxon>
        <taxon>Natranaerovirgaceae</taxon>
        <taxon>Natranaerovirga</taxon>
    </lineage>
</organism>
<dbReference type="EMBL" id="SMAL01000001">
    <property type="protein sequence ID" value="TCT17214.1"/>
    <property type="molecule type" value="Genomic_DNA"/>
</dbReference>
<dbReference type="Proteomes" id="UP000294902">
    <property type="component" value="Unassembled WGS sequence"/>
</dbReference>
<protein>
    <submittedName>
        <fullName evidence="1">Uncharacterized protein</fullName>
    </submittedName>
</protein>
<sequence length="137" mass="15809">MKKKIVILLIVLLITIGIGFSYLIRNYHKSAFLFSSNSNNTGDSGFKAAEFIEFNGNDYYTLNAENIDLINYQYFLELESGEIKFILYSGTKKIWSNGEIRETIEDSGEVELKNKQKLRLRVIGKNATGKYRFEWEG</sequence>
<name>A0A4R3MR10_9FIRM</name>
<evidence type="ECO:0000313" key="2">
    <source>
        <dbReference type="Proteomes" id="UP000294902"/>
    </source>
</evidence>
<proteinExistence type="predicted"/>
<reference evidence="1 2" key="1">
    <citation type="submission" date="2019-03" db="EMBL/GenBank/DDBJ databases">
        <title>Genomic Encyclopedia of Type Strains, Phase IV (KMG-IV): sequencing the most valuable type-strain genomes for metagenomic binning, comparative biology and taxonomic classification.</title>
        <authorList>
            <person name="Goeker M."/>
        </authorList>
    </citation>
    <scope>NUCLEOTIDE SEQUENCE [LARGE SCALE GENOMIC DNA]</scope>
    <source>
        <strain evidence="1 2">DSM 24629</strain>
    </source>
</reference>